<protein>
    <recommendedName>
        <fullName evidence="2">histidine kinase</fullName>
        <ecNumber evidence="2">2.7.13.3</ecNumber>
    </recommendedName>
</protein>
<dbReference type="Proteomes" id="UP001611383">
    <property type="component" value="Chromosome"/>
</dbReference>
<reference evidence="7 8" key="1">
    <citation type="submission" date="2019-08" db="EMBL/GenBank/DDBJ databases">
        <title>Archangium and Cystobacter genomes.</title>
        <authorList>
            <person name="Chen I.-C.K."/>
            <person name="Wielgoss S."/>
        </authorList>
    </citation>
    <scope>NUCLEOTIDE SEQUENCE [LARGE SCALE GENOMIC DNA]</scope>
    <source>
        <strain evidence="7 8">Cbm 6</strain>
    </source>
</reference>
<dbReference type="Pfam" id="PF02518">
    <property type="entry name" value="HATPase_c"/>
    <property type="match status" value="1"/>
</dbReference>
<dbReference type="SUPFAM" id="SSF55781">
    <property type="entry name" value="GAF domain-like"/>
    <property type="match status" value="1"/>
</dbReference>
<dbReference type="CDD" id="cd00082">
    <property type="entry name" value="HisKA"/>
    <property type="match status" value="1"/>
</dbReference>
<dbReference type="PANTHER" id="PTHR43065:SF50">
    <property type="entry name" value="HISTIDINE KINASE"/>
    <property type="match status" value="1"/>
</dbReference>
<evidence type="ECO:0000259" key="5">
    <source>
        <dbReference type="PROSITE" id="PS50112"/>
    </source>
</evidence>
<dbReference type="Pfam" id="PF08448">
    <property type="entry name" value="PAS_4"/>
    <property type="match status" value="1"/>
</dbReference>
<dbReference type="EC" id="2.7.13.3" evidence="2"/>
<dbReference type="InterPro" id="IPR036097">
    <property type="entry name" value="HisK_dim/P_sf"/>
</dbReference>
<dbReference type="InterPro" id="IPR035965">
    <property type="entry name" value="PAS-like_dom_sf"/>
</dbReference>
<feature type="domain" description="PAS" evidence="5">
    <location>
        <begin position="302"/>
        <end position="372"/>
    </location>
</feature>
<dbReference type="PROSITE" id="PS50113">
    <property type="entry name" value="PAC"/>
    <property type="match status" value="1"/>
</dbReference>
<dbReference type="NCBIfam" id="TIGR00229">
    <property type="entry name" value="sensory_box"/>
    <property type="match status" value="1"/>
</dbReference>
<dbReference type="InterPro" id="IPR003594">
    <property type="entry name" value="HATPase_dom"/>
</dbReference>
<dbReference type="InterPro" id="IPR013656">
    <property type="entry name" value="PAS_4"/>
</dbReference>
<dbReference type="SUPFAM" id="SSF55874">
    <property type="entry name" value="ATPase domain of HSP90 chaperone/DNA topoisomerase II/histidine kinase"/>
    <property type="match status" value="1"/>
</dbReference>
<dbReference type="SMART" id="SM00387">
    <property type="entry name" value="HATPase_c"/>
    <property type="match status" value="1"/>
</dbReference>
<evidence type="ECO:0000256" key="3">
    <source>
        <dbReference type="ARBA" id="ARBA00022553"/>
    </source>
</evidence>
<gene>
    <name evidence="7" type="ORF">F0U60_04380</name>
</gene>
<evidence type="ECO:0000259" key="4">
    <source>
        <dbReference type="PROSITE" id="PS50109"/>
    </source>
</evidence>
<evidence type="ECO:0000313" key="8">
    <source>
        <dbReference type="Proteomes" id="UP001611383"/>
    </source>
</evidence>
<dbReference type="RefSeq" id="WP_395814290.1">
    <property type="nucleotide sequence ID" value="NZ_CP043494.1"/>
</dbReference>
<feature type="domain" description="PAC" evidence="6">
    <location>
        <begin position="375"/>
        <end position="426"/>
    </location>
</feature>
<dbReference type="SMART" id="SM00065">
    <property type="entry name" value="GAF"/>
    <property type="match status" value="1"/>
</dbReference>
<dbReference type="InterPro" id="IPR029016">
    <property type="entry name" value="GAF-like_dom_sf"/>
</dbReference>
<dbReference type="PRINTS" id="PR00344">
    <property type="entry name" value="BCTRLSENSOR"/>
</dbReference>
<dbReference type="SUPFAM" id="SSF55785">
    <property type="entry name" value="PYP-like sensor domain (PAS domain)"/>
    <property type="match status" value="1"/>
</dbReference>
<evidence type="ECO:0000259" key="6">
    <source>
        <dbReference type="PROSITE" id="PS50113"/>
    </source>
</evidence>
<dbReference type="InterPro" id="IPR005467">
    <property type="entry name" value="His_kinase_dom"/>
</dbReference>
<keyword evidence="8" id="KW-1185">Reference proteome</keyword>
<dbReference type="PANTHER" id="PTHR43065">
    <property type="entry name" value="SENSOR HISTIDINE KINASE"/>
    <property type="match status" value="1"/>
</dbReference>
<dbReference type="Pfam" id="PF00512">
    <property type="entry name" value="HisKA"/>
    <property type="match status" value="1"/>
</dbReference>
<sequence length="673" mass="74776">MHIIMLGVPQSVREELEHRLREAGARHAVECQLQHPRGLEELPKTLPPGLLVLWDAGGPLEDTLSLCQRLHTGRDPSRSHLVVLTSRGPDELDALDRAGADECMTPPGERWGTRLIALERRLRSMTMAPQALLVDSSHSVRTQATLQTLLELTLAEPGPEFFQNLVKQLAQALGVTCALVGELDGTTVRKLACFNQGDFCELPPYPLAGTPCQITVDQTLCHYPDGVAARFPEDTMLHEQGLRSYLGAALRDSRGKPIGILAILNDKPLEARQLDYALINAFAIRASAEVERLRARNEMERSRDMLQKTLDAVPEPLVVKNWAHRWVAMNNAFCRLVGHPLEELLGKTDHDFLPPSEADASWQQDEQVFSTRQPQEFESQITDSSGHQRTLITRKAIFTGLGGSPLLMALSRDVTEHRRLESQLRLADRMASAGTLATSVAHEINNPLTFVSANLTFLEEQLTQLVVMPEARAELHEVLEETREGVGRIRELVQDLKSFARADEEHRGPVDVHRVVDGALRLMRSAMRHRTQVVRAFGEVPHIHGNEARLGQVLVNLLVNAVQALPARHPDDNRIQVSTWREGPHSVVLEVEDNGQGMSEEIQRRIFEPFFTTKPVGVGTGLGLAICHNIVQSMGGQIEVRSEPGQGTAFRLRLPVDPSAHTLESEHEATFPQ</sequence>
<organism evidence="7 8">
    <name type="scientific">Archangium minus</name>
    <dbReference type="NCBI Taxonomy" id="83450"/>
    <lineage>
        <taxon>Bacteria</taxon>
        <taxon>Pseudomonadati</taxon>
        <taxon>Myxococcota</taxon>
        <taxon>Myxococcia</taxon>
        <taxon>Myxococcales</taxon>
        <taxon>Cystobacterineae</taxon>
        <taxon>Archangiaceae</taxon>
        <taxon>Archangium</taxon>
    </lineage>
</organism>
<proteinExistence type="predicted"/>
<dbReference type="SMART" id="SM00388">
    <property type="entry name" value="HisKA"/>
    <property type="match status" value="1"/>
</dbReference>
<evidence type="ECO:0000256" key="1">
    <source>
        <dbReference type="ARBA" id="ARBA00000085"/>
    </source>
</evidence>
<dbReference type="InterPro" id="IPR036890">
    <property type="entry name" value="HATPase_C_sf"/>
</dbReference>
<feature type="domain" description="Histidine kinase" evidence="4">
    <location>
        <begin position="439"/>
        <end position="658"/>
    </location>
</feature>
<dbReference type="CDD" id="cd00130">
    <property type="entry name" value="PAS"/>
    <property type="match status" value="1"/>
</dbReference>
<dbReference type="EMBL" id="CP043494">
    <property type="protein sequence ID" value="WNG43416.1"/>
    <property type="molecule type" value="Genomic_DNA"/>
</dbReference>
<name>A0ABY9WR18_9BACT</name>
<dbReference type="InterPro" id="IPR003018">
    <property type="entry name" value="GAF"/>
</dbReference>
<keyword evidence="3" id="KW-0597">Phosphoprotein</keyword>
<dbReference type="PROSITE" id="PS50112">
    <property type="entry name" value="PAS"/>
    <property type="match status" value="1"/>
</dbReference>
<dbReference type="Gene3D" id="3.30.450.20">
    <property type="entry name" value="PAS domain"/>
    <property type="match status" value="1"/>
</dbReference>
<accession>A0ABY9WR18</accession>
<dbReference type="InterPro" id="IPR003661">
    <property type="entry name" value="HisK_dim/P_dom"/>
</dbReference>
<evidence type="ECO:0000313" key="7">
    <source>
        <dbReference type="EMBL" id="WNG43416.1"/>
    </source>
</evidence>
<evidence type="ECO:0000256" key="2">
    <source>
        <dbReference type="ARBA" id="ARBA00012438"/>
    </source>
</evidence>
<dbReference type="SUPFAM" id="SSF47384">
    <property type="entry name" value="Homodimeric domain of signal transducing histidine kinase"/>
    <property type="match status" value="1"/>
</dbReference>
<dbReference type="SMART" id="SM00091">
    <property type="entry name" value="PAS"/>
    <property type="match status" value="1"/>
</dbReference>
<dbReference type="Gene3D" id="3.30.565.10">
    <property type="entry name" value="Histidine kinase-like ATPase, C-terminal domain"/>
    <property type="match status" value="1"/>
</dbReference>
<dbReference type="PROSITE" id="PS50109">
    <property type="entry name" value="HIS_KIN"/>
    <property type="match status" value="1"/>
</dbReference>
<dbReference type="InterPro" id="IPR000014">
    <property type="entry name" value="PAS"/>
</dbReference>
<dbReference type="Gene3D" id="3.30.450.40">
    <property type="match status" value="1"/>
</dbReference>
<comment type="catalytic activity">
    <reaction evidence="1">
        <text>ATP + protein L-histidine = ADP + protein N-phospho-L-histidine.</text>
        <dbReference type="EC" id="2.7.13.3"/>
    </reaction>
</comment>
<dbReference type="InterPro" id="IPR004358">
    <property type="entry name" value="Sig_transdc_His_kin-like_C"/>
</dbReference>
<dbReference type="Gene3D" id="1.10.287.130">
    <property type="match status" value="1"/>
</dbReference>
<dbReference type="InterPro" id="IPR000700">
    <property type="entry name" value="PAS-assoc_C"/>
</dbReference>